<dbReference type="VEuPathDB" id="FungiDB:RhiirFUN_008471"/>
<comment type="caution">
    <text evidence="2">The sequence shown here is derived from an EMBL/GenBank/DDBJ whole genome shotgun (WGS) entry which is preliminary data.</text>
</comment>
<reference evidence="2" key="1">
    <citation type="submission" date="2020-05" db="EMBL/GenBank/DDBJ databases">
        <authorList>
            <person name="Rincon C."/>
            <person name="Sanders R I."/>
            <person name="Robbins C."/>
            <person name="Chaturvedi A."/>
        </authorList>
    </citation>
    <scope>NUCLEOTIDE SEQUENCE</scope>
    <source>
        <strain evidence="2">CHB12</strain>
    </source>
</reference>
<feature type="compositionally biased region" description="Basic residues" evidence="1">
    <location>
        <begin position="243"/>
        <end position="253"/>
    </location>
</feature>
<dbReference type="OrthoDB" id="2426508at2759"/>
<evidence type="ECO:0000313" key="2">
    <source>
        <dbReference type="EMBL" id="CAB5383975.1"/>
    </source>
</evidence>
<dbReference type="Proteomes" id="UP000684084">
    <property type="component" value="Unassembled WGS sequence"/>
</dbReference>
<evidence type="ECO:0000313" key="3">
    <source>
        <dbReference type="Proteomes" id="UP000684084"/>
    </source>
</evidence>
<protein>
    <submittedName>
        <fullName evidence="2">Uncharacterized protein</fullName>
    </submittedName>
</protein>
<evidence type="ECO:0000256" key="1">
    <source>
        <dbReference type="SAM" id="MobiDB-lite"/>
    </source>
</evidence>
<dbReference type="AlphaFoldDB" id="A0A916EFL9"/>
<name>A0A916EFL9_9GLOM</name>
<feature type="region of interest" description="Disordered" evidence="1">
    <location>
        <begin position="226"/>
        <end position="274"/>
    </location>
</feature>
<dbReference type="EMBL" id="CAGKOT010000050">
    <property type="protein sequence ID" value="CAB5383975.1"/>
    <property type="molecule type" value="Genomic_DNA"/>
</dbReference>
<feature type="compositionally biased region" description="Basic and acidic residues" evidence="1">
    <location>
        <begin position="230"/>
        <end position="242"/>
    </location>
</feature>
<gene>
    <name evidence="2" type="ORF">CHRIB12_LOCUS18647</name>
</gene>
<accession>A0A916EFL9</accession>
<sequence>MANSEAIPNVNLLLQLLTNPTALQQAITTITQNQQVSSAPTPPIPAISTPSNALIGVINTSFPRGSIQNPITKEEWNQWKKKKQPKEDWKDFLQLPYDTYWTYRARKYALEQTPGKIRSVITSVSSFKSDFPTFPVSVGDFVLQKITEDIVGNWALTEIEINDADIQFNNANVQINDTHVQFNNVDVQFNDTDVQSNDTDVQSNDVDVQFNDVDVQFNDTNVQLSSQIQKDVRKSGNQEKQTRKTRANQKKVTKTTGDQITTRNTRNTRKKVKK</sequence>
<proteinExistence type="predicted"/>
<organism evidence="2 3">
    <name type="scientific">Rhizophagus irregularis</name>
    <dbReference type="NCBI Taxonomy" id="588596"/>
    <lineage>
        <taxon>Eukaryota</taxon>
        <taxon>Fungi</taxon>
        <taxon>Fungi incertae sedis</taxon>
        <taxon>Mucoromycota</taxon>
        <taxon>Glomeromycotina</taxon>
        <taxon>Glomeromycetes</taxon>
        <taxon>Glomerales</taxon>
        <taxon>Glomeraceae</taxon>
        <taxon>Rhizophagus</taxon>
    </lineage>
</organism>